<gene>
    <name evidence="4" type="ORF">GGD40_000600</name>
    <name evidence="3" type="ORF">GGD41_007061</name>
</gene>
<keyword evidence="1" id="KW-1133">Transmembrane helix</keyword>
<sequence length="244" mass="27033">MSYFVDVSRDVALVESQPAAHHGSGASIRALLRDTALQVSTLNQGGIAQSVPILRKRCLELVAVFAATLEQRGIAADVREDALYAQCGLLDETILRYLPLHQKYQWDAQPLQVERFGKHNAGDYVFERLTERMRETPPNIDLLECYSAVLGLGFTGRYTREGEEKRAALIVALETQIAKLRPAVNHRLIADHGSVRPTDWLHYVSPWAIAGTGCVVAVLVYFVWSHALDVQLAHLLAPLPAVKS</sequence>
<dbReference type="Gene3D" id="1.25.40.590">
    <property type="entry name" value="Type IV / VI secretion system, DotU"/>
    <property type="match status" value="1"/>
</dbReference>
<feature type="domain" description="Type IV / VI secretion system DotU" evidence="2">
    <location>
        <begin position="29"/>
        <end position="225"/>
    </location>
</feature>
<keyword evidence="1" id="KW-0812">Transmembrane</keyword>
<feature type="transmembrane region" description="Helical" evidence="1">
    <location>
        <begin position="200"/>
        <end position="224"/>
    </location>
</feature>
<dbReference type="Proteomes" id="UP000540929">
    <property type="component" value="Unassembled WGS sequence"/>
</dbReference>
<dbReference type="NCBIfam" id="TIGR03349">
    <property type="entry name" value="IV_VI_DotU"/>
    <property type="match status" value="1"/>
</dbReference>
<evidence type="ECO:0000313" key="5">
    <source>
        <dbReference type="Proteomes" id="UP000540929"/>
    </source>
</evidence>
<protein>
    <submittedName>
        <fullName evidence="4">Type VI secretion system protein ImpK</fullName>
    </submittedName>
</protein>
<dbReference type="EMBL" id="JACCAS010000001">
    <property type="protein sequence ID" value="NYH21121.1"/>
    <property type="molecule type" value="Genomic_DNA"/>
</dbReference>
<dbReference type="PANTHER" id="PTHR38033">
    <property type="entry name" value="MEMBRANE PROTEIN-RELATED"/>
    <property type="match status" value="1"/>
</dbReference>
<comment type="caution">
    <text evidence="4">The sequence shown here is derived from an EMBL/GenBank/DDBJ whole genome shotgun (WGS) entry which is preliminary data.</text>
</comment>
<evidence type="ECO:0000259" key="2">
    <source>
        <dbReference type="Pfam" id="PF09850"/>
    </source>
</evidence>
<keyword evidence="5" id="KW-1185">Reference proteome</keyword>
<dbReference type="InterPro" id="IPR017732">
    <property type="entry name" value="T4/T6SS_DotU"/>
</dbReference>
<dbReference type="Proteomes" id="UP000572540">
    <property type="component" value="Unassembled WGS sequence"/>
</dbReference>
<proteinExistence type="predicted"/>
<dbReference type="PANTHER" id="PTHR38033:SF1">
    <property type="entry name" value="DOTU FAMILY TYPE IV_VI SECRETION SYSTEM PROTEIN"/>
    <property type="match status" value="1"/>
</dbReference>
<evidence type="ECO:0000256" key="1">
    <source>
        <dbReference type="SAM" id="Phobius"/>
    </source>
</evidence>
<keyword evidence="1" id="KW-0472">Membrane</keyword>
<evidence type="ECO:0000313" key="4">
    <source>
        <dbReference type="EMBL" id="NYH21121.1"/>
    </source>
</evidence>
<organism evidence="4 5">
    <name type="scientific">Paraburkholderia bryophila</name>
    <dbReference type="NCBI Taxonomy" id="420952"/>
    <lineage>
        <taxon>Bacteria</taxon>
        <taxon>Pseudomonadati</taxon>
        <taxon>Pseudomonadota</taxon>
        <taxon>Betaproteobacteria</taxon>
        <taxon>Burkholderiales</taxon>
        <taxon>Burkholderiaceae</taxon>
        <taxon>Paraburkholderia</taxon>
    </lineage>
</organism>
<dbReference type="InterPro" id="IPR038522">
    <property type="entry name" value="T4/T6SS_DotU_sf"/>
</dbReference>
<dbReference type="RefSeq" id="WP_179704745.1">
    <property type="nucleotide sequence ID" value="NZ_JACCAS010000001.1"/>
</dbReference>
<dbReference type="EMBL" id="JACCAU010000001">
    <property type="protein sequence ID" value="NYH19833.1"/>
    <property type="molecule type" value="Genomic_DNA"/>
</dbReference>
<evidence type="ECO:0000313" key="6">
    <source>
        <dbReference type="Proteomes" id="UP000572540"/>
    </source>
</evidence>
<dbReference type="AlphaFoldDB" id="A0A7Y9WJ34"/>
<evidence type="ECO:0000313" key="3">
    <source>
        <dbReference type="EMBL" id="NYH19833.1"/>
    </source>
</evidence>
<reference evidence="5 6" key="1">
    <citation type="submission" date="2020-07" db="EMBL/GenBank/DDBJ databases">
        <title>Exploring microbial biodiversity for novel pathways involved in the catabolism of aromatic compounds derived from lignin.</title>
        <authorList>
            <person name="Elkins J."/>
        </authorList>
    </citation>
    <scope>NUCLEOTIDE SEQUENCE [LARGE SCALE GENOMIC DNA]</scope>
    <source>
        <strain evidence="3 6">H2C3B</strain>
        <strain evidence="4 5">H2C3C</strain>
    </source>
</reference>
<name>A0A7Y9WJ34_9BURK</name>
<accession>A0A7Y9WJ34</accession>
<dbReference type="Pfam" id="PF09850">
    <property type="entry name" value="DotU"/>
    <property type="match status" value="1"/>
</dbReference>